<feature type="compositionally biased region" description="Polar residues" evidence="1">
    <location>
        <begin position="347"/>
        <end position="360"/>
    </location>
</feature>
<evidence type="ECO:0000313" key="4">
    <source>
        <dbReference type="Proteomes" id="UP000027002"/>
    </source>
</evidence>
<feature type="compositionally biased region" description="Low complexity" evidence="1">
    <location>
        <begin position="95"/>
        <end position="107"/>
    </location>
</feature>
<dbReference type="GeneID" id="66063523"/>
<dbReference type="OrthoDB" id="4838114at2759"/>
<name>A0A063BXV1_USTVR</name>
<feature type="compositionally biased region" description="Basic and acidic residues" evidence="1">
    <location>
        <begin position="365"/>
        <end position="378"/>
    </location>
</feature>
<protein>
    <submittedName>
        <fullName evidence="2">Uncharacterized protein</fullName>
    </submittedName>
</protein>
<organism evidence="2 5">
    <name type="scientific">Ustilaginoidea virens</name>
    <name type="common">Rice false smut fungus</name>
    <name type="synonym">Villosiclava virens</name>
    <dbReference type="NCBI Taxonomy" id="1159556"/>
    <lineage>
        <taxon>Eukaryota</taxon>
        <taxon>Fungi</taxon>
        <taxon>Dikarya</taxon>
        <taxon>Ascomycota</taxon>
        <taxon>Pezizomycotina</taxon>
        <taxon>Sordariomycetes</taxon>
        <taxon>Hypocreomycetidae</taxon>
        <taxon>Hypocreales</taxon>
        <taxon>Clavicipitaceae</taxon>
        <taxon>Ustilaginoidea</taxon>
    </lineage>
</organism>
<dbReference type="EMBL" id="CP072754">
    <property type="protein sequence ID" value="QUC18504.1"/>
    <property type="molecule type" value="Genomic_DNA"/>
</dbReference>
<dbReference type="STRING" id="1159556.A0A063BXV1"/>
<reference evidence="5" key="2">
    <citation type="journal article" date="2016" name="Genome Announc.">
        <title>Genome sequence of Ustilaginoidea virens IPU010, a rice pathogenic fungus causing false smut.</title>
        <authorList>
            <person name="Kumagai T."/>
            <person name="Ishii T."/>
            <person name="Terai G."/>
            <person name="Umemura M."/>
            <person name="Machida M."/>
            <person name="Asai K."/>
        </authorList>
    </citation>
    <scope>NUCLEOTIDE SEQUENCE [LARGE SCALE GENOMIC DNA]</scope>
    <source>
        <strain evidence="5">IPU010</strain>
    </source>
</reference>
<dbReference type="HOGENOM" id="CLU_054998_1_0_1"/>
<dbReference type="RefSeq" id="XP_042996177.1">
    <property type="nucleotide sequence ID" value="XM_043140243.1"/>
</dbReference>
<evidence type="ECO:0000313" key="2">
    <source>
        <dbReference type="EMBL" id="GAO17152.1"/>
    </source>
</evidence>
<dbReference type="Proteomes" id="UP000027002">
    <property type="component" value="Chromosome 2"/>
</dbReference>
<feature type="compositionally biased region" description="Polar residues" evidence="1">
    <location>
        <begin position="400"/>
        <end position="412"/>
    </location>
</feature>
<feature type="region of interest" description="Disordered" evidence="1">
    <location>
        <begin position="186"/>
        <end position="224"/>
    </location>
</feature>
<feature type="region of interest" description="Disordered" evidence="1">
    <location>
        <begin position="37"/>
        <end position="60"/>
    </location>
</feature>
<gene>
    <name evidence="3" type="ORF">UV8b_02745</name>
    <name evidence="2" type="ORF">UVI_02030940</name>
</gene>
<accession>A0A063BXV1</accession>
<reference evidence="3" key="3">
    <citation type="submission" date="2020-03" db="EMBL/GenBank/DDBJ databases">
        <title>A mixture of massive structural variations and highly conserved coding sequences in Ustilaginoidea virens genome.</title>
        <authorList>
            <person name="Zhang K."/>
            <person name="Zhao Z."/>
            <person name="Zhang Z."/>
            <person name="Li Y."/>
            <person name="Hsiang T."/>
            <person name="Sun W."/>
        </authorList>
    </citation>
    <scope>NUCLEOTIDE SEQUENCE</scope>
    <source>
        <strain evidence="3">UV-8b</strain>
    </source>
</reference>
<feature type="region of interest" description="Disordered" evidence="1">
    <location>
        <begin position="270"/>
        <end position="294"/>
    </location>
</feature>
<reference evidence="2" key="1">
    <citation type="journal article" date="2016" name="Genome Announc.">
        <title>Genome Sequence of Ustilaginoidea virens IPU010, a Rice Pathogenic Fungus Causing False Smut.</title>
        <authorList>
            <person name="Kumagai T."/>
            <person name="Ishii T."/>
            <person name="Terai G."/>
            <person name="Umemura M."/>
            <person name="Machida M."/>
            <person name="Asai K."/>
        </authorList>
    </citation>
    <scope>NUCLEOTIDE SEQUENCE [LARGE SCALE GENOMIC DNA]</scope>
    <source>
        <strain evidence="2">IPU010</strain>
    </source>
</reference>
<feature type="region of interest" description="Disordered" evidence="1">
    <location>
        <begin position="76"/>
        <end position="150"/>
    </location>
</feature>
<evidence type="ECO:0000313" key="5">
    <source>
        <dbReference type="Proteomes" id="UP000054053"/>
    </source>
</evidence>
<dbReference type="AlphaFoldDB" id="A0A063BXV1"/>
<sequence length="431" mass="46655">MSLPEQPCFRAGCIPVQPSVGDHPATSLHYAADRPYRRSSFSPASSSAYSPLQVDSKYPPRLSQCVATKSVIPTVRHNEELSQQDQGTISDESESAAGSDTSSNSSTHGVETPRTDEMLDSANLSTSSSSSSRNGLAVPTTEAPGLPARSSLRLSRLLTAIPQKKAATDDQPMLPHAAPHQIYLSSEEDASSSADDFSDAGEDNESDGEGSDKQTQGRLTRRREDTARIVAVVFHGKPSMITLSPRRSMSPSSSELQQAGACILRTVTEPTLSRPRSISPTSSTMTLNRPPRLSSMMPTYEKGRPTFLNIDPFAKPGEDPESKGSPKTSPTGMLRKTLSLVKKRSKQNLQQSESQPTRMEQVSEVEEKIDAQEGRSLEEATQPSPSYQDIMRGARRCSAISVTRSEASSSKSPKNRFRSGLSLGRQRSVRA</sequence>
<evidence type="ECO:0000313" key="3">
    <source>
        <dbReference type="EMBL" id="QUC18504.1"/>
    </source>
</evidence>
<proteinExistence type="predicted"/>
<feature type="region of interest" description="Disordered" evidence="1">
    <location>
        <begin position="310"/>
        <end position="431"/>
    </location>
</feature>
<dbReference type="KEGG" id="uvi:66063523"/>
<feature type="compositionally biased region" description="Low complexity" evidence="1">
    <location>
        <begin position="270"/>
        <end position="284"/>
    </location>
</feature>
<evidence type="ECO:0000256" key="1">
    <source>
        <dbReference type="SAM" id="MobiDB-lite"/>
    </source>
</evidence>
<dbReference type="EMBL" id="BBTG02000014">
    <property type="protein sequence ID" value="GAO17152.1"/>
    <property type="molecule type" value="Genomic_DNA"/>
</dbReference>
<feature type="compositionally biased region" description="Low complexity" evidence="1">
    <location>
        <begin position="38"/>
        <end position="51"/>
    </location>
</feature>
<keyword evidence="4" id="KW-1185">Reference proteome</keyword>
<feature type="compositionally biased region" description="Acidic residues" evidence="1">
    <location>
        <begin position="186"/>
        <end position="209"/>
    </location>
</feature>
<dbReference type="Proteomes" id="UP000054053">
    <property type="component" value="Unassembled WGS sequence"/>
</dbReference>